<sequence length="94" mass="9742">MASTIKSKDEGRYAGKAVYTVPGLNSDGCKKLPGLYLSGSEGAFPNETGLLKLLYGGIGKASGKCTMPIANRGQTLPQLAVCFDGRTALSGCRI</sequence>
<dbReference type="AlphaFoldDB" id="A0A2P7U1C0"/>
<evidence type="ECO:0000313" key="2">
    <source>
        <dbReference type="Proteomes" id="UP000241868"/>
    </source>
</evidence>
<accession>A0A2P7U1C0</accession>
<gene>
    <name evidence="1" type="ORF">C7N83_04155</name>
</gene>
<comment type="caution">
    <text evidence="1">The sequence shown here is derived from an EMBL/GenBank/DDBJ whole genome shotgun (WGS) entry which is preliminary data.</text>
</comment>
<dbReference type="Proteomes" id="UP000241868">
    <property type="component" value="Unassembled WGS sequence"/>
</dbReference>
<organism evidence="1 2">
    <name type="scientific">Neisseria iguanae</name>
    <dbReference type="NCBI Taxonomy" id="90242"/>
    <lineage>
        <taxon>Bacteria</taxon>
        <taxon>Pseudomonadati</taxon>
        <taxon>Pseudomonadota</taxon>
        <taxon>Betaproteobacteria</taxon>
        <taxon>Neisseriales</taxon>
        <taxon>Neisseriaceae</taxon>
        <taxon>Neisseria</taxon>
    </lineage>
</organism>
<dbReference type="EMBL" id="PXYY01000016">
    <property type="protein sequence ID" value="PSJ80759.1"/>
    <property type="molecule type" value="Genomic_DNA"/>
</dbReference>
<reference evidence="1 2" key="1">
    <citation type="submission" date="2018-03" db="EMBL/GenBank/DDBJ databases">
        <title>Neisseria weixii sp. nov., isolated from the intestinal contents of Tibetan Plateau pika (Ochotona curzoniae) in Yushu, Qinghai Province, China.</title>
        <authorList>
            <person name="Gui Z."/>
        </authorList>
    </citation>
    <scope>NUCLEOTIDE SEQUENCE [LARGE SCALE GENOMIC DNA]</scope>
    <source>
        <strain evidence="1 2">ATCC 51483</strain>
    </source>
</reference>
<proteinExistence type="predicted"/>
<keyword evidence="2" id="KW-1185">Reference proteome</keyword>
<name>A0A2P7U1C0_9NEIS</name>
<dbReference type="RefSeq" id="WP_106740858.1">
    <property type="nucleotide sequence ID" value="NZ_PXYY01000016.1"/>
</dbReference>
<evidence type="ECO:0000313" key="1">
    <source>
        <dbReference type="EMBL" id="PSJ80759.1"/>
    </source>
</evidence>
<protein>
    <submittedName>
        <fullName evidence="1">Uncharacterized protein</fullName>
    </submittedName>
</protein>